<feature type="domain" description="DUF218" evidence="2">
    <location>
        <begin position="49"/>
        <end position="180"/>
    </location>
</feature>
<organism evidence="3 4">
    <name type="scientific">Demequina muriae</name>
    <dbReference type="NCBI Taxonomy" id="3051664"/>
    <lineage>
        <taxon>Bacteria</taxon>
        <taxon>Bacillati</taxon>
        <taxon>Actinomycetota</taxon>
        <taxon>Actinomycetes</taxon>
        <taxon>Micrococcales</taxon>
        <taxon>Demequinaceae</taxon>
        <taxon>Demequina</taxon>
    </lineage>
</organism>
<proteinExistence type="predicted"/>
<gene>
    <name evidence="3" type="ORF">QQX02_03295</name>
</gene>
<protein>
    <submittedName>
        <fullName evidence="3">YdcF family protein</fullName>
    </submittedName>
</protein>
<dbReference type="InterPro" id="IPR051599">
    <property type="entry name" value="Cell_Envelope_Assoc"/>
</dbReference>
<dbReference type="PANTHER" id="PTHR30336">
    <property type="entry name" value="INNER MEMBRANE PROTEIN, PROBABLE PERMEASE"/>
    <property type="match status" value="1"/>
</dbReference>
<dbReference type="RefSeq" id="WP_301141199.1">
    <property type="nucleotide sequence ID" value="NZ_JAUHQA010000001.1"/>
</dbReference>
<dbReference type="CDD" id="cd06259">
    <property type="entry name" value="YdcF-like"/>
    <property type="match status" value="1"/>
</dbReference>
<feature type="signal peptide" evidence="1">
    <location>
        <begin position="1"/>
        <end position="21"/>
    </location>
</feature>
<name>A0ABT8GET6_9MICO</name>
<evidence type="ECO:0000313" key="4">
    <source>
        <dbReference type="Proteomes" id="UP001172708"/>
    </source>
</evidence>
<reference evidence="3" key="1">
    <citation type="submission" date="2023-06" db="EMBL/GenBank/DDBJ databases">
        <title>Egi l300058.</title>
        <authorList>
            <person name="Gao L."/>
            <person name="Fang B.-Z."/>
            <person name="Li W.-J."/>
        </authorList>
    </citation>
    <scope>NUCLEOTIDE SEQUENCE</scope>
    <source>
        <strain evidence="3">EGI L300058</strain>
    </source>
</reference>
<evidence type="ECO:0000259" key="2">
    <source>
        <dbReference type="Pfam" id="PF02698"/>
    </source>
</evidence>
<accession>A0ABT8GET6</accession>
<evidence type="ECO:0000313" key="3">
    <source>
        <dbReference type="EMBL" id="MDN4479947.1"/>
    </source>
</evidence>
<dbReference type="PANTHER" id="PTHR30336:SF20">
    <property type="entry name" value="DUF218 DOMAIN-CONTAINING PROTEIN"/>
    <property type="match status" value="1"/>
</dbReference>
<dbReference type="EMBL" id="JAUHQA010000001">
    <property type="protein sequence ID" value="MDN4479947.1"/>
    <property type="molecule type" value="Genomic_DNA"/>
</dbReference>
<keyword evidence="1" id="KW-0732">Signal</keyword>
<feature type="chain" id="PRO_5046981573" evidence="1">
    <location>
        <begin position="22"/>
        <end position="208"/>
    </location>
</feature>
<dbReference type="Proteomes" id="UP001172708">
    <property type="component" value="Unassembled WGS sequence"/>
</dbReference>
<sequence length="208" mass="22066">MAHFAAVSGRLFALGAIGALAGAAPQLYARAATIGDRAPATSGEFRTADAALVLGARVWQDGRPSLFLRQRVEAGVTLYERGLVPTLVLTGAVSNREGLDETAAMERTALELGVPASDLIRDPSGHDTRASALNARERLGLESVIVCSQEFHLPRAMWLCRSVGLNAQGAHPAVMLRGHTAFGYARELPATWKAAIEIMRDRVAPADA</sequence>
<keyword evidence="4" id="KW-1185">Reference proteome</keyword>
<evidence type="ECO:0000256" key="1">
    <source>
        <dbReference type="SAM" id="SignalP"/>
    </source>
</evidence>
<comment type="caution">
    <text evidence="3">The sequence shown here is derived from an EMBL/GenBank/DDBJ whole genome shotgun (WGS) entry which is preliminary data.</text>
</comment>
<dbReference type="InterPro" id="IPR014729">
    <property type="entry name" value="Rossmann-like_a/b/a_fold"/>
</dbReference>
<dbReference type="InterPro" id="IPR003848">
    <property type="entry name" value="DUF218"/>
</dbReference>
<dbReference type="Pfam" id="PF02698">
    <property type="entry name" value="DUF218"/>
    <property type="match status" value="1"/>
</dbReference>
<dbReference type="Gene3D" id="3.40.50.620">
    <property type="entry name" value="HUPs"/>
    <property type="match status" value="1"/>
</dbReference>